<evidence type="ECO:0000313" key="15">
    <source>
        <dbReference type="EMBL" id="SMP95416.1"/>
    </source>
</evidence>
<dbReference type="Proteomes" id="UP001158050">
    <property type="component" value="Unassembled WGS sequence"/>
</dbReference>
<comment type="cofactor">
    <cofactor evidence="2">
        <name>Zn(2+)</name>
        <dbReference type="ChEBI" id="CHEBI:29105"/>
    </cofactor>
</comment>
<evidence type="ECO:0000256" key="2">
    <source>
        <dbReference type="ARBA" id="ARBA00001947"/>
    </source>
</evidence>
<dbReference type="Gene3D" id="1.10.390.10">
    <property type="entry name" value="Neutral Protease Domain 2"/>
    <property type="match status" value="1"/>
</dbReference>
<dbReference type="InterPro" id="IPR001930">
    <property type="entry name" value="Peptidase_M1"/>
</dbReference>
<gene>
    <name evidence="15" type="ORF">SAMN05421679_10799</name>
</gene>
<evidence type="ECO:0000259" key="13">
    <source>
        <dbReference type="Pfam" id="PF01433"/>
    </source>
</evidence>
<dbReference type="PRINTS" id="PR00756">
    <property type="entry name" value="ALADIPTASE"/>
</dbReference>
<evidence type="ECO:0000256" key="6">
    <source>
        <dbReference type="ARBA" id="ARBA00022438"/>
    </source>
</evidence>
<dbReference type="InterPro" id="IPR050344">
    <property type="entry name" value="Peptidase_M1_aminopeptidases"/>
</dbReference>
<dbReference type="Gene3D" id="2.60.40.1730">
    <property type="entry name" value="tricorn interacting facor f3 domain"/>
    <property type="match status" value="1"/>
</dbReference>
<evidence type="ECO:0000256" key="9">
    <source>
        <dbReference type="ARBA" id="ARBA00022801"/>
    </source>
</evidence>
<dbReference type="Pfam" id="PF17900">
    <property type="entry name" value="Peptidase_M1_N"/>
    <property type="match status" value="1"/>
</dbReference>
<dbReference type="EC" id="3.4.11.2" evidence="4"/>
<evidence type="ECO:0000256" key="5">
    <source>
        <dbReference type="ARBA" id="ARBA00015611"/>
    </source>
</evidence>
<dbReference type="InterPro" id="IPR045357">
    <property type="entry name" value="Aminopeptidase_N-like_N"/>
</dbReference>
<evidence type="ECO:0000256" key="8">
    <source>
        <dbReference type="ARBA" id="ARBA00022723"/>
    </source>
</evidence>
<dbReference type="SUPFAM" id="SSF55486">
    <property type="entry name" value="Metalloproteases ('zincins'), catalytic domain"/>
    <property type="match status" value="1"/>
</dbReference>
<sequence length="836" mass="94868">MKKIFIAALFLGAIFNSNVAFAQTETSGRTVPYRATHTKTTELKHTKLKVSFDYQKEQMNGEEWLTASPFFYATNELVLDAKGMLIHEVALDKNGSKSPLKFDYKNDVLKITLDKTYQKNQDYTVYIKYTARPNEVKQEGSLAISDAKGLYFINAQGKDPDKPTQIWTQGETESSSAWFPTIDKSNQKTTQEIYMTVPDKYVTLSNGILKDSQKESGNMRTDHWVMDKRHSTYLFFMGVGEYAIVKDKWRNIPVDYYIEKEYEPYAKQIYGNTPEMIEFFSKKLGYDYPWAKYAQISGRDYVSGAMENTTATLHGSDILQKPGQLIDENKWEDTIAHELFHHWFGDLVTAESWSNLTVNESFANYSEYLWNEYKYGKDQADYHQMEDVNHYIHNPGDFKKDLVRFNYASREDVFDLVTYQKGGGILHMLRNYLGDDAFFAGMNDYLKTYEYQNAEAHQLRLSFEKVSGKDLNWFFNQWYFGSGHPKLTYTSTFEPVKKQVTVVINQSQDQPFEFPLAIDVYDNGKPKRFNVWVDAKAKNTFTFDSSKTPDLININADGILVADITDTKTPEQSLLQFTGSKEYKSKSIALSTIKEDTAKNPAGIKLLAAALKDPFFRIREQALEQIDLTIPDQAKALTVEVEKLASNDPKTLVQAAAISALAKTKNAKYSLVYEKGLNAVSNAVKGASLAGIAELDPSKAAASLDKIDLNGASEDLMSKLLPLIVKNKIEKQMPAIGTTVAFYPFIKFQDPALGKSAEEGYNWIMSSDNLEATEKVTKVLVQAKSQMPDNPQIKMMISQMLKDGLNKKMEVLKNNPNSPTINRQIDAINKSIEAFK</sequence>
<keyword evidence="12" id="KW-0732">Signal</keyword>
<evidence type="ECO:0000256" key="11">
    <source>
        <dbReference type="ARBA" id="ARBA00023049"/>
    </source>
</evidence>
<dbReference type="PANTHER" id="PTHR11533:SF174">
    <property type="entry name" value="PUROMYCIN-SENSITIVE AMINOPEPTIDASE-RELATED"/>
    <property type="match status" value="1"/>
</dbReference>
<keyword evidence="8" id="KW-0479">Metal-binding</keyword>
<feature type="signal peptide" evidence="12">
    <location>
        <begin position="1"/>
        <end position="22"/>
    </location>
</feature>
<evidence type="ECO:0000256" key="12">
    <source>
        <dbReference type="SAM" id="SignalP"/>
    </source>
</evidence>
<keyword evidence="10" id="KW-0862">Zinc</keyword>
<organism evidence="15 16">
    <name type="scientific">Epilithonimonas pallida</name>
    <dbReference type="NCBI Taxonomy" id="373671"/>
    <lineage>
        <taxon>Bacteria</taxon>
        <taxon>Pseudomonadati</taxon>
        <taxon>Bacteroidota</taxon>
        <taxon>Flavobacteriia</taxon>
        <taxon>Flavobacteriales</taxon>
        <taxon>Weeksellaceae</taxon>
        <taxon>Chryseobacterium group</taxon>
        <taxon>Epilithonimonas</taxon>
    </lineage>
</organism>
<evidence type="ECO:0000256" key="3">
    <source>
        <dbReference type="ARBA" id="ARBA00010136"/>
    </source>
</evidence>
<dbReference type="Pfam" id="PF01433">
    <property type="entry name" value="Peptidase_M1"/>
    <property type="match status" value="1"/>
</dbReference>
<comment type="similarity">
    <text evidence="3">Belongs to the peptidase M1 family.</text>
</comment>
<accession>A0ABY1R4L7</accession>
<feature type="domain" description="Peptidase M1 membrane alanine aminopeptidase" evidence="13">
    <location>
        <begin position="272"/>
        <end position="478"/>
    </location>
</feature>
<keyword evidence="9" id="KW-0378">Hydrolase</keyword>
<protein>
    <recommendedName>
        <fullName evidence="5">Aminopeptidase N</fullName>
        <ecNumber evidence="4">3.4.11.2</ecNumber>
    </recommendedName>
</protein>
<proteinExistence type="inferred from homology"/>
<name>A0ABY1R4L7_9FLAO</name>
<comment type="caution">
    <text evidence="15">The sequence shown here is derived from an EMBL/GenBank/DDBJ whole genome shotgun (WGS) entry which is preliminary data.</text>
</comment>
<keyword evidence="7" id="KW-0645">Protease</keyword>
<evidence type="ECO:0000313" key="16">
    <source>
        <dbReference type="Proteomes" id="UP001158050"/>
    </source>
</evidence>
<keyword evidence="11" id="KW-0482">Metalloprotease</keyword>
<dbReference type="InterPro" id="IPR027268">
    <property type="entry name" value="Peptidase_M4/M1_CTD_sf"/>
</dbReference>
<evidence type="ECO:0000256" key="10">
    <source>
        <dbReference type="ARBA" id="ARBA00022833"/>
    </source>
</evidence>
<feature type="chain" id="PRO_5045149040" description="Aminopeptidase N" evidence="12">
    <location>
        <begin position="23"/>
        <end position="836"/>
    </location>
</feature>
<evidence type="ECO:0000256" key="1">
    <source>
        <dbReference type="ARBA" id="ARBA00000098"/>
    </source>
</evidence>
<keyword evidence="6 15" id="KW-0031">Aminopeptidase</keyword>
<keyword evidence="16" id="KW-1185">Reference proteome</keyword>
<evidence type="ECO:0000259" key="14">
    <source>
        <dbReference type="Pfam" id="PF17900"/>
    </source>
</evidence>
<dbReference type="CDD" id="cd09603">
    <property type="entry name" value="M1_APN_like"/>
    <property type="match status" value="1"/>
</dbReference>
<reference evidence="15 16" key="1">
    <citation type="submission" date="2017-05" db="EMBL/GenBank/DDBJ databases">
        <authorList>
            <person name="Varghese N."/>
            <person name="Submissions S."/>
        </authorList>
    </citation>
    <scope>NUCLEOTIDE SEQUENCE [LARGE SCALE GENOMIC DNA]</scope>
    <source>
        <strain evidence="15 16">DSM 18015</strain>
    </source>
</reference>
<dbReference type="RefSeq" id="WP_283417504.1">
    <property type="nucleotide sequence ID" value="NZ_FXUO01000007.1"/>
</dbReference>
<dbReference type="PANTHER" id="PTHR11533">
    <property type="entry name" value="PROTEASE M1 ZINC METALLOPROTEASE"/>
    <property type="match status" value="1"/>
</dbReference>
<dbReference type="EMBL" id="FXUO01000007">
    <property type="protein sequence ID" value="SMP95416.1"/>
    <property type="molecule type" value="Genomic_DNA"/>
</dbReference>
<evidence type="ECO:0000256" key="4">
    <source>
        <dbReference type="ARBA" id="ARBA00012564"/>
    </source>
</evidence>
<dbReference type="InterPro" id="IPR042097">
    <property type="entry name" value="Aminopeptidase_N-like_N_sf"/>
</dbReference>
<evidence type="ECO:0000256" key="7">
    <source>
        <dbReference type="ARBA" id="ARBA00022670"/>
    </source>
</evidence>
<feature type="domain" description="Aminopeptidase N-like N-terminal" evidence="14">
    <location>
        <begin position="45"/>
        <end position="234"/>
    </location>
</feature>
<comment type="catalytic activity">
    <reaction evidence="1">
        <text>Release of an N-terminal amino acid, Xaa-|-Yaa- from a peptide, amide or arylamide. Xaa is preferably Ala, but may be most amino acids including Pro (slow action). When a terminal hydrophobic residue is followed by a prolyl residue, the two may be released as an intact Xaa-Pro dipeptide.</text>
        <dbReference type="EC" id="3.4.11.2"/>
    </reaction>
</comment>
<dbReference type="InterPro" id="IPR014782">
    <property type="entry name" value="Peptidase_M1_dom"/>
</dbReference>
<dbReference type="GO" id="GO:0004177">
    <property type="term" value="F:aminopeptidase activity"/>
    <property type="evidence" value="ECO:0007669"/>
    <property type="project" value="UniProtKB-KW"/>
</dbReference>
<dbReference type="SUPFAM" id="SSF63737">
    <property type="entry name" value="Leukotriene A4 hydrolase N-terminal domain"/>
    <property type="match status" value="1"/>
</dbReference>